<evidence type="ECO:0000313" key="4">
    <source>
        <dbReference type="EMBL" id="CAA2940975.1"/>
    </source>
</evidence>
<proteinExistence type="inferred from homology"/>
<dbReference type="AlphaFoldDB" id="A0A8S0PES2"/>
<dbReference type="GO" id="GO:0005634">
    <property type="term" value="C:nucleus"/>
    <property type="evidence" value="ECO:0007669"/>
    <property type="project" value="UniProtKB-SubCell"/>
</dbReference>
<dbReference type="Proteomes" id="UP000594638">
    <property type="component" value="Unassembled WGS sequence"/>
</dbReference>
<evidence type="ECO:0000313" key="5">
    <source>
        <dbReference type="Proteomes" id="UP000594638"/>
    </source>
</evidence>
<dbReference type="GO" id="GO:0010112">
    <property type="term" value="P:regulation of systemic acquired resistance"/>
    <property type="evidence" value="ECO:0007669"/>
    <property type="project" value="InterPro"/>
</dbReference>
<dbReference type="PANTHER" id="PTHR33669:SF14">
    <property type="entry name" value="NRR REPRESSOR HOMOLOG 3"/>
    <property type="match status" value="1"/>
</dbReference>
<keyword evidence="3" id="KW-0539">Nucleus</keyword>
<evidence type="ECO:0000256" key="3">
    <source>
        <dbReference type="ARBA" id="ARBA00023242"/>
    </source>
</evidence>
<dbReference type="Gramene" id="OE9A120431T1">
    <property type="protein sequence ID" value="OE9A120431C1"/>
    <property type="gene ID" value="OE9A120431"/>
</dbReference>
<gene>
    <name evidence="4" type="ORF">OLEA9_A120431</name>
</gene>
<comment type="caution">
    <text evidence="4">The sequence shown here is derived from an EMBL/GenBank/DDBJ whole genome shotgun (WGS) entry which is preliminary data.</text>
</comment>
<keyword evidence="5" id="KW-1185">Reference proteome</keyword>
<protein>
    <submittedName>
        <fullName evidence="4">NIM1-INTERACTING 1-like</fullName>
    </submittedName>
</protein>
<accession>A0A8S0PES2</accession>
<dbReference type="EMBL" id="CACTIH010000047">
    <property type="protein sequence ID" value="CAA2940975.1"/>
    <property type="molecule type" value="Genomic_DNA"/>
</dbReference>
<evidence type="ECO:0000256" key="1">
    <source>
        <dbReference type="ARBA" id="ARBA00004123"/>
    </source>
</evidence>
<comment type="similarity">
    <text evidence="2">Belongs to the NPR1-interactor family.</text>
</comment>
<dbReference type="Pfam" id="PF15699">
    <property type="entry name" value="NPR1_interact"/>
    <property type="match status" value="1"/>
</dbReference>
<reference evidence="4 5" key="1">
    <citation type="submission" date="2019-12" db="EMBL/GenBank/DDBJ databases">
        <authorList>
            <person name="Alioto T."/>
            <person name="Alioto T."/>
            <person name="Gomez Garrido J."/>
        </authorList>
    </citation>
    <scope>NUCLEOTIDE SEQUENCE [LARGE SCALE GENOMIC DNA]</scope>
</reference>
<dbReference type="InterPro" id="IPR031425">
    <property type="entry name" value="NPR1/NH1-interacting"/>
</dbReference>
<dbReference type="PANTHER" id="PTHR33669">
    <property type="entry name" value="PROTEIN NEGATIVE REGULATOR OF RESISTANCE"/>
    <property type="match status" value="1"/>
</dbReference>
<sequence length="119" mass="13664">MENEKHIAERNAGEVEEDDDKKIEEFFALIKNFKDVRNQLKDNTYMGKNKRKRMSDSETDECKRNSAAAAAWVPAFHWEDFTAEVKYRRPSSVLPPPCNIVKKDDEVSGSSGLDLKLTL</sequence>
<evidence type="ECO:0000256" key="2">
    <source>
        <dbReference type="ARBA" id="ARBA00009937"/>
    </source>
</evidence>
<organism evidence="4 5">
    <name type="scientific">Olea europaea subsp. europaea</name>
    <dbReference type="NCBI Taxonomy" id="158383"/>
    <lineage>
        <taxon>Eukaryota</taxon>
        <taxon>Viridiplantae</taxon>
        <taxon>Streptophyta</taxon>
        <taxon>Embryophyta</taxon>
        <taxon>Tracheophyta</taxon>
        <taxon>Spermatophyta</taxon>
        <taxon>Magnoliopsida</taxon>
        <taxon>eudicotyledons</taxon>
        <taxon>Gunneridae</taxon>
        <taxon>Pentapetalae</taxon>
        <taxon>asterids</taxon>
        <taxon>lamiids</taxon>
        <taxon>Lamiales</taxon>
        <taxon>Oleaceae</taxon>
        <taxon>Oleeae</taxon>
        <taxon>Olea</taxon>
    </lineage>
</organism>
<name>A0A8S0PES2_OLEEU</name>
<dbReference type="OrthoDB" id="1110691at2759"/>
<comment type="subcellular location">
    <subcellularLocation>
        <location evidence="1">Nucleus</location>
    </subcellularLocation>
</comment>